<gene>
    <name evidence="1" type="ORF">RJT34_18995</name>
</gene>
<dbReference type="AlphaFoldDB" id="A0AAN9P312"/>
<name>A0AAN9P312_CLITE</name>
<reference evidence="1 2" key="1">
    <citation type="submission" date="2024-01" db="EMBL/GenBank/DDBJ databases">
        <title>The genomes of 5 underutilized Papilionoideae crops provide insights into root nodulation and disease resistance.</title>
        <authorList>
            <person name="Yuan L."/>
        </authorList>
    </citation>
    <scope>NUCLEOTIDE SEQUENCE [LARGE SCALE GENOMIC DNA]</scope>
    <source>
        <strain evidence="1">LY-2023</strain>
        <tissue evidence="1">Leaf</tissue>
    </source>
</reference>
<evidence type="ECO:0000313" key="2">
    <source>
        <dbReference type="Proteomes" id="UP001359559"/>
    </source>
</evidence>
<sequence length="91" mass="10225">MVDGGDEWRDMYSPVVVGGSCEIRLEDLNSGELCITCFLSQGTREYTLLVDLNKLLSEQAPFDIILHKGKSGVRSFEVCELQTLLPVFVLW</sequence>
<protein>
    <submittedName>
        <fullName evidence="1">Uncharacterized protein</fullName>
    </submittedName>
</protein>
<keyword evidence="2" id="KW-1185">Reference proteome</keyword>
<dbReference type="Proteomes" id="UP001359559">
    <property type="component" value="Unassembled WGS sequence"/>
</dbReference>
<comment type="caution">
    <text evidence="1">The sequence shown here is derived from an EMBL/GenBank/DDBJ whole genome shotgun (WGS) entry which is preliminary data.</text>
</comment>
<evidence type="ECO:0000313" key="1">
    <source>
        <dbReference type="EMBL" id="KAK7284252.1"/>
    </source>
</evidence>
<proteinExistence type="predicted"/>
<organism evidence="1 2">
    <name type="scientific">Clitoria ternatea</name>
    <name type="common">Butterfly pea</name>
    <dbReference type="NCBI Taxonomy" id="43366"/>
    <lineage>
        <taxon>Eukaryota</taxon>
        <taxon>Viridiplantae</taxon>
        <taxon>Streptophyta</taxon>
        <taxon>Embryophyta</taxon>
        <taxon>Tracheophyta</taxon>
        <taxon>Spermatophyta</taxon>
        <taxon>Magnoliopsida</taxon>
        <taxon>eudicotyledons</taxon>
        <taxon>Gunneridae</taxon>
        <taxon>Pentapetalae</taxon>
        <taxon>rosids</taxon>
        <taxon>fabids</taxon>
        <taxon>Fabales</taxon>
        <taxon>Fabaceae</taxon>
        <taxon>Papilionoideae</taxon>
        <taxon>50 kb inversion clade</taxon>
        <taxon>NPAAA clade</taxon>
        <taxon>indigoferoid/millettioid clade</taxon>
        <taxon>Phaseoleae</taxon>
        <taxon>Clitoria</taxon>
    </lineage>
</organism>
<accession>A0AAN9P312</accession>
<dbReference type="EMBL" id="JAYKXN010000005">
    <property type="protein sequence ID" value="KAK7284252.1"/>
    <property type="molecule type" value="Genomic_DNA"/>
</dbReference>